<dbReference type="EC" id="6.2.1.1" evidence="2"/>
<comment type="similarity">
    <text evidence="1">Belongs to the ATP-dependent AMP-binding enzyme family.</text>
</comment>
<evidence type="ECO:0000313" key="11">
    <source>
        <dbReference type="RefSeq" id="XP_015178297.1"/>
    </source>
</evidence>
<evidence type="ECO:0000313" key="13">
    <source>
        <dbReference type="RefSeq" id="XP_015178300.1"/>
    </source>
</evidence>
<keyword evidence="9" id="KW-1185">Reference proteome</keyword>
<dbReference type="InterPro" id="IPR042099">
    <property type="entry name" value="ANL_N_sf"/>
</dbReference>
<dbReference type="Gene3D" id="3.30.300.30">
    <property type="match status" value="1"/>
</dbReference>
<dbReference type="RefSeq" id="XP_015178301.1">
    <property type="nucleotide sequence ID" value="XM_015322815.1"/>
</dbReference>
<dbReference type="RefSeq" id="XP_015178300.1">
    <property type="nucleotide sequence ID" value="XM_015322814.1"/>
</dbReference>
<comment type="catalytic activity">
    <reaction evidence="5">
        <text>butanoate + ATP + CoA = butanoyl-CoA + AMP + diphosphate</text>
        <dbReference type="Rhea" id="RHEA:46172"/>
        <dbReference type="ChEBI" id="CHEBI:17968"/>
        <dbReference type="ChEBI" id="CHEBI:30616"/>
        <dbReference type="ChEBI" id="CHEBI:33019"/>
        <dbReference type="ChEBI" id="CHEBI:57287"/>
        <dbReference type="ChEBI" id="CHEBI:57371"/>
        <dbReference type="ChEBI" id="CHEBI:456215"/>
    </reaction>
    <physiologicalReaction direction="left-to-right" evidence="5">
        <dbReference type="Rhea" id="RHEA:46173"/>
    </physiologicalReaction>
</comment>
<dbReference type="InterPro" id="IPR045851">
    <property type="entry name" value="AMP-bd_C_sf"/>
</dbReference>
<proteinExistence type="inferred from homology"/>
<protein>
    <recommendedName>
        <fullName evidence="3">Acyl-CoA synthetase short-chain family member 3, mitochondrial</fullName>
        <ecNumber evidence="2">6.2.1.1</ecNumber>
    </recommendedName>
    <alternativeName>
        <fullName evidence="4">Acetate--CoA ligase 3</fullName>
    </alternativeName>
</protein>
<evidence type="ECO:0000259" key="7">
    <source>
        <dbReference type="Pfam" id="PF13193"/>
    </source>
</evidence>
<feature type="domain" description="AMP-dependent synthetase/ligase" evidence="6">
    <location>
        <begin position="114"/>
        <end position="496"/>
    </location>
</feature>
<dbReference type="PANTHER" id="PTHR43347:SF3">
    <property type="entry name" value="ACYL-COA SYNTHETASE SHORT-CHAIN FAMILY MEMBER 3, MITOCHONDRIAL"/>
    <property type="match status" value="1"/>
</dbReference>
<evidence type="ECO:0000313" key="9">
    <source>
        <dbReference type="Proteomes" id="UP000694924"/>
    </source>
</evidence>
<evidence type="ECO:0000313" key="12">
    <source>
        <dbReference type="RefSeq" id="XP_015178298.1"/>
    </source>
</evidence>
<dbReference type="InterPro" id="IPR000873">
    <property type="entry name" value="AMP-dep_synth/lig_dom"/>
</dbReference>
<organism evidence="9 12">
    <name type="scientific">Polistes dominula</name>
    <name type="common">European paper wasp</name>
    <name type="synonym">Vespa dominula</name>
    <dbReference type="NCBI Taxonomy" id="743375"/>
    <lineage>
        <taxon>Eukaryota</taxon>
        <taxon>Metazoa</taxon>
        <taxon>Ecdysozoa</taxon>
        <taxon>Arthropoda</taxon>
        <taxon>Hexapoda</taxon>
        <taxon>Insecta</taxon>
        <taxon>Pterygota</taxon>
        <taxon>Neoptera</taxon>
        <taxon>Endopterygota</taxon>
        <taxon>Hymenoptera</taxon>
        <taxon>Apocrita</taxon>
        <taxon>Aculeata</taxon>
        <taxon>Vespoidea</taxon>
        <taxon>Vespidae</taxon>
        <taxon>Polistinae</taxon>
        <taxon>Polistini</taxon>
        <taxon>Polistes</taxon>
    </lineage>
</organism>
<evidence type="ECO:0000256" key="3">
    <source>
        <dbReference type="ARBA" id="ARBA00040004"/>
    </source>
</evidence>
<sequence length="686" mass="76580">MSRQMTNSDILDSKAENYVFNESAITRSSQVSWKIDENGCIVNSSQLQQSPLYEEAYKRSLEDPEEFWGEVGQLVDWFKPWTKVLDNSNEPFTKWFVGGELNACYNAVDRHVEAGNGEKTAIIYDSPQSSTIRKISYNELLQKTSLLAGALADMGVGKGDKVIIYMPLIPETIITILAVTRLGAIHSVVFGGFAANELANRIDHAEPKVIVIASCGLEPHKIIKYTSMLNDALELISVKEPECIIYQRSNVWTCPLRPNQYDWEKILKTAKPHPCVPVEANDPLYILYTSGTTDSPKGILRPIGGHLATLCWSMKTIYGMNKNSVWWAASDMGWVVGHSYICYGPLVYGATSVMYEGKPDRTPDSSQYFRIIDEHKVNALFCVPTVLRVLKHADPDCTLGKKYSMKSLQTIFVAGEYCDYETKLWAESIFNVPVINHWWQSETGHPVTALCLGYGVDCCLPKFSTGRPVPGYKVEIFRKDGSKAAIGELGRIVIKLPLPPGCLSTLYLADERFKEVYFSTYPGYYDTMDAGFIDEHGYVYVTSRDDDIINVAGHRLSTIALEDIILAHPDIADAAVVGVPDLTKGEVPLCLYIKRQDTTTTDELIGEELILNIRQLIGPIASFRLVGAVKNLPRTRSGKIMRRSIAKLARSELVKIPSTIEDRSVFHDIKAVLQKLGFAYQAPDPE</sequence>
<dbReference type="SUPFAM" id="SSF56801">
    <property type="entry name" value="Acetyl-CoA synthetase-like"/>
    <property type="match status" value="1"/>
</dbReference>
<dbReference type="RefSeq" id="XP_015178297.1">
    <property type="nucleotide sequence ID" value="XM_015322811.1"/>
</dbReference>
<name>A0ABM1IDL1_POLDO</name>
<evidence type="ECO:0000259" key="8">
    <source>
        <dbReference type="Pfam" id="PF16177"/>
    </source>
</evidence>
<dbReference type="PANTHER" id="PTHR43347">
    <property type="entry name" value="ACYL-COA SYNTHETASE"/>
    <property type="match status" value="1"/>
</dbReference>
<feature type="domain" description="AMP-binding enzyme C-terminal" evidence="7">
    <location>
        <begin position="561"/>
        <end position="639"/>
    </location>
</feature>
<dbReference type="RefSeq" id="XP_015178298.1">
    <property type="nucleotide sequence ID" value="XM_015322812.1"/>
</dbReference>
<dbReference type="GeneID" id="107067367"/>
<accession>A0ABM1IDL1</accession>
<evidence type="ECO:0000313" key="14">
    <source>
        <dbReference type="RefSeq" id="XP_015178301.1"/>
    </source>
</evidence>
<gene>
    <name evidence="10 11 12 13 14" type="primary">LOC107067367</name>
</gene>
<evidence type="ECO:0000256" key="4">
    <source>
        <dbReference type="ARBA" id="ARBA00042755"/>
    </source>
</evidence>
<dbReference type="Pfam" id="PF13193">
    <property type="entry name" value="AMP-binding_C"/>
    <property type="match status" value="1"/>
</dbReference>
<dbReference type="Gene3D" id="3.40.50.12780">
    <property type="entry name" value="N-terminal domain of ligase-like"/>
    <property type="match status" value="1"/>
</dbReference>
<dbReference type="Pfam" id="PF16177">
    <property type="entry name" value="ACAS_N"/>
    <property type="match status" value="1"/>
</dbReference>
<dbReference type="Proteomes" id="UP000694924">
    <property type="component" value="Unplaced"/>
</dbReference>
<evidence type="ECO:0000256" key="2">
    <source>
        <dbReference type="ARBA" id="ARBA00013275"/>
    </source>
</evidence>
<evidence type="ECO:0000259" key="6">
    <source>
        <dbReference type="Pfam" id="PF00501"/>
    </source>
</evidence>
<dbReference type="InterPro" id="IPR025110">
    <property type="entry name" value="AMP-bd_C"/>
</dbReference>
<dbReference type="RefSeq" id="XP_015178296.1">
    <property type="nucleotide sequence ID" value="XM_015322810.1"/>
</dbReference>
<evidence type="ECO:0000256" key="5">
    <source>
        <dbReference type="ARBA" id="ARBA00047935"/>
    </source>
</evidence>
<reference evidence="10 11" key="1">
    <citation type="submission" date="2025-05" db="UniProtKB">
        <authorList>
            <consortium name="RefSeq"/>
        </authorList>
    </citation>
    <scope>IDENTIFICATION</scope>
    <source>
        <tissue evidence="10 11">Whole body</tissue>
    </source>
</reference>
<dbReference type="InterPro" id="IPR032387">
    <property type="entry name" value="ACAS_N"/>
</dbReference>
<evidence type="ECO:0000256" key="1">
    <source>
        <dbReference type="ARBA" id="ARBA00006432"/>
    </source>
</evidence>
<dbReference type="Pfam" id="PF00501">
    <property type="entry name" value="AMP-binding"/>
    <property type="match status" value="1"/>
</dbReference>
<feature type="domain" description="Acetyl-coenzyme A synthetase N-terminal" evidence="8">
    <location>
        <begin position="53"/>
        <end position="107"/>
    </location>
</feature>
<evidence type="ECO:0000313" key="10">
    <source>
        <dbReference type="RefSeq" id="XP_015178296.1"/>
    </source>
</evidence>